<evidence type="ECO:0000313" key="16">
    <source>
        <dbReference type="Proteomes" id="UP000009100"/>
    </source>
</evidence>
<proteinExistence type="predicted"/>
<dbReference type="GO" id="GO:0015764">
    <property type="term" value="P:N-acetylglucosamine transport"/>
    <property type="evidence" value="ECO:0007669"/>
    <property type="project" value="TreeGrafter"/>
</dbReference>
<evidence type="ECO:0000256" key="2">
    <source>
        <dbReference type="ARBA" id="ARBA00022448"/>
    </source>
</evidence>
<dbReference type="Proteomes" id="UP000009100">
    <property type="component" value="Chromosome 1"/>
</dbReference>
<dbReference type="GO" id="GO:0090563">
    <property type="term" value="F:protein-phosphocysteine-sugar phosphotransferase activity"/>
    <property type="evidence" value="ECO:0007669"/>
    <property type="project" value="TreeGrafter"/>
</dbReference>
<keyword evidence="6" id="KW-0598">Phosphotransferase system</keyword>
<dbReference type="InterPro" id="IPR036878">
    <property type="entry name" value="Glu_permease_IIB"/>
</dbReference>
<feature type="transmembrane region" description="Helical" evidence="12">
    <location>
        <begin position="397"/>
        <end position="417"/>
    </location>
</feature>
<dbReference type="PROSITE" id="PS01035">
    <property type="entry name" value="PTS_EIIB_TYPE_1_CYS"/>
    <property type="match status" value="1"/>
</dbReference>
<evidence type="ECO:0000259" key="13">
    <source>
        <dbReference type="PROSITE" id="PS51098"/>
    </source>
</evidence>
<keyword evidence="9 12" id="KW-1133">Transmembrane helix</keyword>
<organism evidence="15 16">
    <name type="scientific">Vibrio atlanticus (strain LGP32)</name>
    <name type="common">Vibrio splendidus (strain Mel32)</name>
    <dbReference type="NCBI Taxonomy" id="575788"/>
    <lineage>
        <taxon>Bacteria</taxon>
        <taxon>Pseudomonadati</taxon>
        <taxon>Pseudomonadota</taxon>
        <taxon>Gammaproteobacteria</taxon>
        <taxon>Vibrionales</taxon>
        <taxon>Vibrionaceae</taxon>
        <taxon>Vibrio</taxon>
    </lineage>
</organism>
<evidence type="ECO:0000256" key="8">
    <source>
        <dbReference type="ARBA" id="ARBA00022777"/>
    </source>
</evidence>
<gene>
    <name evidence="15" type="ordered locus">VS_2260</name>
</gene>
<dbReference type="Pfam" id="PF00367">
    <property type="entry name" value="PTS_EIIB"/>
    <property type="match status" value="1"/>
</dbReference>
<feature type="transmembrane region" description="Helical" evidence="12">
    <location>
        <begin position="108"/>
        <end position="127"/>
    </location>
</feature>
<dbReference type="GO" id="GO:0005886">
    <property type="term" value="C:plasma membrane"/>
    <property type="evidence" value="ECO:0007669"/>
    <property type="project" value="UniProtKB-SubCell"/>
</dbReference>
<feature type="transmembrane region" description="Helical" evidence="12">
    <location>
        <begin position="52"/>
        <end position="76"/>
    </location>
</feature>
<feature type="transmembrane region" description="Helical" evidence="12">
    <location>
        <begin position="320"/>
        <end position="337"/>
    </location>
</feature>
<feature type="transmembrane region" description="Helical" evidence="12">
    <location>
        <begin position="21"/>
        <end position="40"/>
    </location>
</feature>
<dbReference type="eggNOG" id="COG1264">
    <property type="taxonomic scope" value="Bacteria"/>
</dbReference>
<evidence type="ECO:0000256" key="1">
    <source>
        <dbReference type="ARBA" id="ARBA00004651"/>
    </source>
</evidence>
<evidence type="ECO:0000259" key="14">
    <source>
        <dbReference type="PROSITE" id="PS51103"/>
    </source>
</evidence>
<reference evidence="15 16" key="1">
    <citation type="submission" date="2009-02" db="EMBL/GenBank/DDBJ databases">
        <title>Vibrio splendidus str. LGP32 complete genome.</title>
        <authorList>
            <person name="Mazel D."/>
            <person name="Le Roux F."/>
        </authorList>
    </citation>
    <scope>NUCLEOTIDE SEQUENCE [LARGE SCALE GENOMIC DNA]</scope>
    <source>
        <strain evidence="15 16">LGP32</strain>
    </source>
</reference>
<keyword evidence="4" id="KW-0762">Sugar transport</keyword>
<dbReference type="AlphaFoldDB" id="B7VIH7"/>
<dbReference type="InterPro" id="IPR003352">
    <property type="entry name" value="PTS_EIIC"/>
</dbReference>
<dbReference type="FunFam" id="3.30.1360.60:FF:000001">
    <property type="entry name" value="PTS system glucose-specific IIBC component PtsG"/>
    <property type="match status" value="1"/>
</dbReference>
<dbReference type="InterPro" id="IPR018113">
    <property type="entry name" value="PTrfase_EIIB_Cys"/>
</dbReference>
<feature type="transmembrane region" description="Helical" evidence="12">
    <location>
        <begin position="147"/>
        <end position="167"/>
    </location>
</feature>
<evidence type="ECO:0000256" key="7">
    <source>
        <dbReference type="ARBA" id="ARBA00022692"/>
    </source>
</evidence>
<feature type="domain" description="PTS EIIC type-1" evidence="14">
    <location>
        <begin position="13"/>
        <end position="429"/>
    </location>
</feature>
<evidence type="ECO:0000256" key="3">
    <source>
        <dbReference type="ARBA" id="ARBA00022475"/>
    </source>
</evidence>
<dbReference type="InterPro" id="IPR010974">
    <property type="entry name" value="PTS_IIBC_nag"/>
</dbReference>
<accession>B7VIH7</accession>
<keyword evidence="8" id="KW-0418">Kinase</keyword>
<dbReference type="CDD" id="cd00212">
    <property type="entry name" value="PTS_IIB_glc"/>
    <property type="match status" value="1"/>
</dbReference>
<dbReference type="PROSITE" id="PS51098">
    <property type="entry name" value="PTS_EIIB_TYPE_1"/>
    <property type="match status" value="1"/>
</dbReference>
<dbReference type="EMBL" id="FM954972">
    <property type="protein sequence ID" value="CAV19423.1"/>
    <property type="molecule type" value="Genomic_DNA"/>
</dbReference>
<keyword evidence="5" id="KW-0808">Transferase</keyword>
<dbReference type="SUPFAM" id="SSF55604">
    <property type="entry name" value="Glucose permease domain IIB"/>
    <property type="match status" value="1"/>
</dbReference>
<evidence type="ECO:0000256" key="10">
    <source>
        <dbReference type="ARBA" id="ARBA00023136"/>
    </source>
</evidence>
<keyword evidence="10 12" id="KW-0472">Membrane</keyword>
<dbReference type="Gene3D" id="3.30.1360.60">
    <property type="entry name" value="Glucose permease domain IIB"/>
    <property type="match status" value="1"/>
</dbReference>
<keyword evidence="2" id="KW-0813">Transport</keyword>
<evidence type="ECO:0000256" key="9">
    <source>
        <dbReference type="ARBA" id="ARBA00022989"/>
    </source>
</evidence>
<sequence length="531" mass="55641">MNSKKSYRGKQLVNILGYAQKLGKALMLPIATLPIAALLLRLGQGDLLDIPFMAQAGGAIFGNLPLLFGLGIAIGLSKDGNGAAGLAGAVAYFVLTATATTINADVNMSFFGGIFAGIIAGHSYNAFHATRLPEWLAFFAGKRLVPIMAGLFALVAGAVSGVVWPGVQSGLDALAHAVSTSGAIGQFVYGTLNRALIPVGLHHVLNSYFWFGMGTCQEIIVAGQGAFANITQLCVDPSLAKTLVVGQEHTFTFANSVTPEITTVVKEVTETVKSGDLHRFFGGDKGAGVFMNGFFPVMMFGLPGAALAMYLAAPAEKRSQVGGALFSVAFCSFLTGITEPLEFMFVFLAPALYAMHAVFTGLSLVVANMFGTLHGFGFSAGLIDFVLNWGLATKPFVLLLIGLGFGALYFFTFSFAIRAFNLKSPGREDDDEAVAAPAGDAPKGEVARQYLKALGGHDNLTSIDACITRLRLTLKDRSIADEAVLKKLGAKGVVKLGENNLQVILGPLAEIVAGEMKAIGAGEDLSDVKLP</sequence>
<dbReference type="GO" id="GO:0009401">
    <property type="term" value="P:phosphoenolpyruvate-dependent sugar phosphotransferase system"/>
    <property type="evidence" value="ECO:0007669"/>
    <property type="project" value="UniProtKB-KW"/>
</dbReference>
<dbReference type="GO" id="GO:0015572">
    <property type="term" value="F:N-acetylglucosamine transmembrane transporter activity"/>
    <property type="evidence" value="ECO:0007669"/>
    <property type="project" value="InterPro"/>
</dbReference>
<dbReference type="Pfam" id="PF02378">
    <property type="entry name" value="PTS_EIIC"/>
    <property type="match status" value="1"/>
</dbReference>
<evidence type="ECO:0000256" key="5">
    <source>
        <dbReference type="ARBA" id="ARBA00022679"/>
    </source>
</evidence>
<dbReference type="GO" id="GO:0019866">
    <property type="term" value="C:organelle inner membrane"/>
    <property type="evidence" value="ECO:0007669"/>
    <property type="project" value="InterPro"/>
</dbReference>
<evidence type="ECO:0000256" key="12">
    <source>
        <dbReference type="SAM" id="Phobius"/>
    </source>
</evidence>
<dbReference type="PANTHER" id="PTHR30009">
    <property type="entry name" value="CYTOCHROME C-TYPE SYNTHESIS PROTEIN AND PTS TRANSMEMBRANE COMPONENT"/>
    <property type="match status" value="1"/>
</dbReference>
<evidence type="ECO:0000256" key="4">
    <source>
        <dbReference type="ARBA" id="ARBA00022597"/>
    </source>
</evidence>
<keyword evidence="7 12" id="KW-0812">Transmembrane</keyword>
<comment type="subcellular location">
    <subcellularLocation>
        <location evidence="1">Cell membrane</location>
        <topology evidence="1">Multi-pass membrane protein</topology>
    </subcellularLocation>
</comment>
<dbReference type="InterPro" id="IPR001996">
    <property type="entry name" value="PTS_IIB_1"/>
</dbReference>
<dbReference type="InterPro" id="IPR013013">
    <property type="entry name" value="PTS_EIIC_1"/>
</dbReference>
<dbReference type="InterPro" id="IPR050429">
    <property type="entry name" value="PTS_Glucose_EIICBA"/>
</dbReference>
<dbReference type="KEGG" id="vsp:VS_2260"/>
<dbReference type="HOGENOM" id="CLU_012312_1_0_6"/>
<dbReference type="eggNOG" id="COG1263">
    <property type="taxonomic scope" value="Bacteria"/>
</dbReference>
<evidence type="ECO:0000313" key="15">
    <source>
        <dbReference type="EMBL" id="CAV19423.1"/>
    </source>
</evidence>
<dbReference type="NCBIfam" id="TIGR01998">
    <property type="entry name" value="PTS-II-BC-nag"/>
    <property type="match status" value="1"/>
</dbReference>
<dbReference type="NCBIfam" id="TIGR00826">
    <property type="entry name" value="EIIB_glc"/>
    <property type="match status" value="1"/>
</dbReference>
<feature type="transmembrane region" description="Helical" evidence="12">
    <location>
        <begin position="83"/>
        <end position="102"/>
    </location>
</feature>
<feature type="active site" description="Phosphocysteine intermediate; for EIIB activity" evidence="11">
    <location>
        <position position="466"/>
    </location>
</feature>
<name>B7VIH7_VIBA3</name>
<dbReference type="PROSITE" id="PS51103">
    <property type="entry name" value="PTS_EIIC_TYPE_1"/>
    <property type="match status" value="1"/>
</dbReference>
<dbReference type="STRING" id="575788.VS_2260"/>
<feature type="transmembrane region" description="Helical" evidence="12">
    <location>
        <begin position="293"/>
        <end position="313"/>
    </location>
</feature>
<evidence type="ECO:0000256" key="11">
    <source>
        <dbReference type="PROSITE-ProRule" id="PRU00421"/>
    </source>
</evidence>
<feature type="domain" description="PTS EIIB type-1" evidence="13">
    <location>
        <begin position="444"/>
        <end position="526"/>
    </location>
</feature>
<dbReference type="GO" id="GO:0008982">
    <property type="term" value="F:protein-N(PI)-phosphohistidine-sugar phosphotransferase activity"/>
    <property type="evidence" value="ECO:0007669"/>
    <property type="project" value="InterPro"/>
</dbReference>
<dbReference type="PANTHER" id="PTHR30009:SF4">
    <property type="entry name" value="PTS SYSTEM N-ACETYLGLUCOSAMINE-SPECIFIC EIICBA COMPONENT"/>
    <property type="match status" value="1"/>
</dbReference>
<keyword evidence="3" id="KW-1003">Cell membrane</keyword>
<protein>
    <submittedName>
        <fullName evidence="15">PTS system N-acetylglucosamine-specific EIICBA component</fullName>
    </submittedName>
</protein>
<evidence type="ECO:0000256" key="6">
    <source>
        <dbReference type="ARBA" id="ARBA00022683"/>
    </source>
</evidence>
<dbReference type="GO" id="GO:0016301">
    <property type="term" value="F:kinase activity"/>
    <property type="evidence" value="ECO:0007669"/>
    <property type="project" value="UniProtKB-KW"/>
</dbReference>